<gene>
    <name evidence="1" type="ORF">GN958_ATG05468</name>
</gene>
<reference evidence="1" key="1">
    <citation type="submission" date="2020-03" db="EMBL/GenBank/DDBJ databases">
        <title>Hybrid Assembly of Korean Phytophthora infestans isolates.</title>
        <authorList>
            <person name="Prokchorchik M."/>
            <person name="Lee Y."/>
            <person name="Seo J."/>
            <person name="Cho J.-H."/>
            <person name="Park Y.-E."/>
            <person name="Jang D.-C."/>
            <person name="Im J.-S."/>
            <person name="Choi J.-G."/>
            <person name="Park H.-J."/>
            <person name="Lee G.-B."/>
            <person name="Lee Y.-G."/>
            <person name="Hong S.-Y."/>
            <person name="Cho K."/>
            <person name="Sohn K.H."/>
        </authorList>
    </citation>
    <scope>NUCLEOTIDE SEQUENCE</scope>
    <source>
        <strain evidence="1">KR_2_A2</strain>
    </source>
</reference>
<evidence type="ECO:0000313" key="1">
    <source>
        <dbReference type="EMBL" id="KAF4145279.1"/>
    </source>
</evidence>
<dbReference type="Proteomes" id="UP000704712">
    <property type="component" value="Unassembled WGS sequence"/>
</dbReference>
<name>A0A8S9V263_PHYIN</name>
<sequence>MTPLPPRILSSIDRISAALEVAVEEPPPAAGTLRVCQATEDEWILFVNRDGHIVRPNYLEWFADTGEIHMIEFADVPHESYSNEFVARSSFAERHVSSWLKGYLAASSSQRRRWCPDISYGPRRATPGSVLPLGMLATNTSTY</sequence>
<dbReference type="AlphaFoldDB" id="A0A8S9V263"/>
<dbReference type="EMBL" id="JAACNO010000747">
    <property type="protein sequence ID" value="KAF4145279.1"/>
    <property type="molecule type" value="Genomic_DNA"/>
</dbReference>
<proteinExistence type="predicted"/>
<accession>A0A8S9V263</accession>
<comment type="caution">
    <text evidence="1">The sequence shown here is derived from an EMBL/GenBank/DDBJ whole genome shotgun (WGS) entry which is preliminary data.</text>
</comment>
<organism evidence="1 2">
    <name type="scientific">Phytophthora infestans</name>
    <name type="common">Potato late blight agent</name>
    <name type="synonym">Botrytis infestans</name>
    <dbReference type="NCBI Taxonomy" id="4787"/>
    <lineage>
        <taxon>Eukaryota</taxon>
        <taxon>Sar</taxon>
        <taxon>Stramenopiles</taxon>
        <taxon>Oomycota</taxon>
        <taxon>Peronosporomycetes</taxon>
        <taxon>Peronosporales</taxon>
        <taxon>Peronosporaceae</taxon>
        <taxon>Phytophthora</taxon>
    </lineage>
</organism>
<evidence type="ECO:0000313" key="2">
    <source>
        <dbReference type="Proteomes" id="UP000704712"/>
    </source>
</evidence>
<protein>
    <submittedName>
        <fullName evidence="1">Uncharacterized protein</fullName>
    </submittedName>
</protein>